<dbReference type="PANTHER" id="PTHR43794">
    <property type="entry name" value="AMINOHYDROLASE SSNA-RELATED"/>
    <property type="match status" value="1"/>
</dbReference>
<keyword evidence="4" id="KW-1185">Reference proteome</keyword>
<dbReference type="AlphaFoldDB" id="A0A4U5JA61"/>
<dbReference type="SUPFAM" id="SSF51556">
    <property type="entry name" value="Metallo-dependent hydrolases"/>
    <property type="match status" value="1"/>
</dbReference>
<proteinExistence type="predicted"/>
<evidence type="ECO:0000313" key="3">
    <source>
        <dbReference type="EMBL" id="TKR25694.1"/>
    </source>
</evidence>
<dbReference type="OrthoDB" id="372084at2157"/>
<dbReference type="EMBL" id="QKNX01000003">
    <property type="protein sequence ID" value="TKR25694.1"/>
    <property type="molecule type" value="Genomic_DNA"/>
</dbReference>
<dbReference type="Gene3D" id="2.30.40.10">
    <property type="entry name" value="Urease, subunit C, domain 1"/>
    <property type="match status" value="2"/>
</dbReference>
<dbReference type="Gene3D" id="3.20.20.140">
    <property type="entry name" value="Metal-dependent hydrolases"/>
    <property type="match status" value="1"/>
</dbReference>
<dbReference type="InterPro" id="IPR032466">
    <property type="entry name" value="Metal_Hydrolase"/>
</dbReference>
<comment type="caution">
    <text evidence="3">The sequence shown here is derived from an EMBL/GenBank/DDBJ whole genome shotgun (WGS) entry which is preliminary data.</text>
</comment>
<accession>A0A4U5JA61</accession>
<gene>
    <name evidence="3" type="ORF">DM868_09800</name>
</gene>
<evidence type="ECO:0000256" key="1">
    <source>
        <dbReference type="ARBA" id="ARBA00022801"/>
    </source>
</evidence>
<evidence type="ECO:0000259" key="2">
    <source>
        <dbReference type="Pfam" id="PF01979"/>
    </source>
</evidence>
<evidence type="ECO:0000313" key="4">
    <source>
        <dbReference type="Proteomes" id="UP000308037"/>
    </source>
</evidence>
<reference evidence="3 4" key="1">
    <citation type="submission" date="2019-04" db="EMBL/GenBank/DDBJ databases">
        <title>Natronomonas sp. F20-122 a newhaloarchaeon isolated from a saline saltern of Isla Bacuta, Huelva, Spain.</title>
        <authorList>
            <person name="Duran-Viseras A."/>
            <person name="Sanchez-Porro C."/>
            <person name="Ventosa A."/>
        </authorList>
    </citation>
    <scope>NUCLEOTIDE SEQUENCE [LARGE SCALE GENOMIC DNA]</scope>
    <source>
        <strain evidence="3 4">F20-122</strain>
    </source>
</reference>
<dbReference type="PANTHER" id="PTHR43794:SF11">
    <property type="entry name" value="AMIDOHYDROLASE-RELATED DOMAIN-CONTAINING PROTEIN"/>
    <property type="match status" value="1"/>
</dbReference>
<dbReference type="Pfam" id="PF01979">
    <property type="entry name" value="Amidohydro_1"/>
    <property type="match status" value="1"/>
</dbReference>
<organism evidence="3 4">
    <name type="scientific">Natronomonas salsuginis</name>
    <dbReference type="NCBI Taxonomy" id="2217661"/>
    <lineage>
        <taxon>Archaea</taxon>
        <taxon>Methanobacteriati</taxon>
        <taxon>Methanobacteriota</taxon>
        <taxon>Stenosarchaea group</taxon>
        <taxon>Halobacteria</taxon>
        <taxon>Halobacteriales</taxon>
        <taxon>Natronomonadaceae</taxon>
        <taxon>Natronomonas</taxon>
    </lineage>
</organism>
<dbReference type="GO" id="GO:0016810">
    <property type="term" value="F:hydrolase activity, acting on carbon-nitrogen (but not peptide) bonds"/>
    <property type="evidence" value="ECO:0007669"/>
    <property type="project" value="InterPro"/>
</dbReference>
<dbReference type="InterPro" id="IPR050287">
    <property type="entry name" value="MTA/SAH_deaminase"/>
</dbReference>
<dbReference type="SUPFAM" id="SSF51338">
    <property type="entry name" value="Composite domain of metallo-dependent hydrolases"/>
    <property type="match status" value="1"/>
</dbReference>
<dbReference type="Proteomes" id="UP000308037">
    <property type="component" value="Unassembled WGS sequence"/>
</dbReference>
<keyword evidence="1" id="KW-0378">Hydrolase</keyword>
<name>A0A4U5JA61_9EURY</name>
<feature type="domain" description="Amidohydrolase-related" evidence="2">
    <location>
        <begin position="50"/>
        <end position="121"/>
    </location>
</feature>
<sequence>MTLRISGGRVLLPDLSASEADVLVDPAAGEILDVGPDLTGDTELDATGDLVIPGFVSAHTHAPMTLFRGYADDKPVGAWLREDVWPIEAELTGPDIRAGAELGTVEMIRSGTTTFADMYFGVDFEALHLTLIHDPVRHLVYAARGSDVRHTVCDGDAVMRDRELLTLD</sequence>
<protein>
    <recommendedName>
        <fullName evidence="2">Amidohydrolase-related domain-containing protein</fullName>
    </recommendedName>
</protein>
<dbReference type="InterPro" id="IPR006680">
    <property type="entry name" value="Amidohydro-rel"/>
</dbReference>
<dbReference type="InterPro" id="IPR011059">
    <property type="entry name" value="Metal-dep_hydrolase_composite"/>
</dbReference>